<gene>
    <name evidence="11" type="ORF">H8J70_09210</name>
</gene>
<comment type="subcellular location">
    <subcellularLocation>
        <location evidence="1">Cell membrane</location>
        <topology evidence="1">Peripheral membrane protein</topology>
    </subcellularLocation>
</comment>
<keyword evidence="3" id="KW-0813">Transport</keyword>
<dbReference type="PROSITE" id="PS50893">
    <property type="entry name" value="ABC_TRANSPORTER_2"/>
    <property type="match status" value="1"/>
</dbReference>
<feature type="domain" description="ABC transporter" evidence="10">
    <location>
        <begin position="9"/>
        <end position="250"/>
    </location>
</feature>
<reference evidence="11 12" key="1">
    <citation type="submission" date="2020-08" db="EMBL/GenBank/DDBJ databases">
        <authorList>
            <person name="Liu C."/>
            <person name="Sun Q."/>
        </authorList>
    </citation>
    <scope>NUCLEOTIDE SEQUENCE [LARGE SCALE GENOMIC DNA]</scope>
    <source>
        <strain evidence="11 12">NSJ-59</strain>
    </source>
</reference>
<evidence type="ECO:0000256" key="1">
    <source>
        <dbReference type="ARBA" id="ARBA00004202"/>
    </source>
</evidence>
<dbReference type="RefSeq" id="WP_186503803.1">
    <property type="nucleotide sequence ID" value="NZ_JACOGK010000027.1"/>
</dbReference>
<sequence>MANPTAPLLSVRDLTIMAGQRPLIRHCSWHVQAGEILIIVGESGSGKTTLLKTAAGIPDQDLACTDGEIAYAGVPLKRPSDWQALRSRDMQYLFQDALSSFCPVRTVYDQLWDAARFSGMPKDTFDQVLADRTAVLSLRSDALKTWPQNLSGGMIQRAELLFSLIQPPRLLFADEPTSAVDSVTQKKMAQALLRLRRHHRTAIVLVTHDIRLAAFLADTLLILKAGEIVEYGPAASLLAQPRSEYTRRLLTLSGLKGGDLHASGN</sequence>
<dbReference type="EMBL" id="JACOGK010000027">
    <property type="protein sequence ID" value="MBC3537429.1"/>
    <property type="molecule type" value="Genomic_DNA"/>
</dbReference>
<keyword evidence="12" id="KW-1185">Reference proteome</keyword>
<keyword evidence="7 11" id="KW-0067">ATP-binding</keyword>
<proteinExistence type="inferred from homology"/>
<keyword evidence="9" id="KW-0472">Membrane</keyword>
<comment type="caution">
    <text evidence="11">The sequence shown here is derived from an EMBL/GenBank/DDBJ whole genome shotgun (WGS) entry which is preliminary data.</text>
</comment>
<evidence type="ECO:0000256" key="3">
    <source>
        <dbReference type="ARBA" id="ARBA00022448"/>
    </source>
</evidence>
<dbReference type="PANTHER" id="PTHR43297">
    <property type="entry name" value="OLIGOPEPTIDE TRANSPORT ATP-BINDING PROTEIN APPD"/>
    <property type="match status" value="1"/>
</dbReference>
<comment type="similarity">
    <text evidence="2">Belongs to the ABC transporter superfamily.</text>
</comment>
<dbReference type="PANTHER" id="PTHR43297:SF14">
    <property type="entry name" value="ATPASE AAA-TYPE CORE DOMAIN-CONTAINING PROTEIN"/>
    <property type="match status" value="1"/>
</dbReference>
<dbReference type="InterPro" id="IPR027417">
    <property type="entry name" value="P-loop_NTPase"/>
</dbReference>
<dbReference type="InterPro" id="IPR025662">
    <property type="entry name" value="Sigma_54_int_dom_ATP-bd_1"/>
</dbReference>
<dbReference type="Gene3D" id="3.40.50.300">
    <property type="entry name" value="P-loop containing nucleotide triphosphate hydrolases"/>
    <property type="match status" value="1"/>
</dbReference>
<dbReference type="InterPro" id="IPR003439">
    <property type="entry name" value="ABC_transporter-like_ATP-bd"/>
</dbReference>
<evidence type="ECO:0000256" key="6">
    <source>
        <dbReference type="ARBA" id="ARBA00022741"/>
    </source>
</evidence>
<protein>
    <submittedName>
        <fullName evidence="11">ABC transporter ATP-binding protein</fullName>
    </submittedName>
</protein>
<evidence type="ECO:0000256" key="9">
    <source>
        <dbReference type="ARBA" id="ARBA00023136"/>
    </source>
</evidence>
<dbReference type="Pfam" id="PF00005">
    <property type="entry name" value="ABC_tran"/>
    <property type="match status" value="1"/>
</dbReference>
<name>A0ABR6VL77_9FIRM</name>
<dbReference type="InterPro" id="IPR003593">
    <property type="entry name" value="AAA+_ATPase"/>
</dbReference>
<dbReference type="SMART" id="SM00382">
    <property type="entry name" value="AAA"/>
    <property type="match status" value="1"/>
</dbReference>
<dbReference type="Proteomes" id="UP000606870">
    <property type="component" value="Unassembled WGS sequence"/>
</dbReference>
<evidence type="ECO:0000256" key="2">
    <source>
        <dbReference type="ARBA" id="ARBA00005417"/>
    </source>
</evidence>
<evidence type="ECO:0000313" key="12">
    <source>
        <dbReference type="Proteomes" id="UP000606870"/>
    </source>
</evidence>
<dbReference type="SUPFAM" id="SSF52540">
    <property type="entry name" value="P-loop containing nucleoside triphosphate hydrolases"/>
    <property type="match status" value="1"/>
</dbReference>
<evidence type="ECO:0000256" key="4">
    <source>
        <dbReference type="ARBA" id="ARBA00022475"/>
    </source>
</evidence>
<organism evidence="11 12">
    <name type="scientific">Megasphaera hominis</name>
    <dbReference type="NCBI Taxonomy" id="159836"/>
    <lineage>
        <taxon>Bacteria</taxon>
        <taxon>Bacillati</taxon>
        <taxon>Bacillota</taxon>
        <taxon>Negativicutes</taxon>
        <taxon>Veillonellales</taxon>
        <taxon>Veillonellaceae</taxon>
        <taxon>Megasphaera</taxon>
    </lineage>
</organism>
<evidence type="ECO:0000313" key="11">
    <source>
        <dbReference type="EMBL" id="MBC3537429.1"/>
    </source>
</evidence>
<evidence type="ECO:0000259" key="10">
    <source>
        <dbReference type="PROSITE" id="PS50893"/>
    </source>
</evidence>
<dbReference type="GO" id="GO:0005524">
    <property type="term" value="F:ATP binding"/>
    <property type="evidence" value="ECO:0007669"/>
    <property type="project" value="UniProtKB-KW"/>
</dbReference>
<keyword evidence="6" id="KW-0547">Nucleotide-binding</keyword>
<keyword evidence="5" id="KW-0997">Cell inner membrane</keyword>
<keyword evidence="8" id="KW-1278">Translocase</keyword>
<keyword evidence="4" id="KW-1003">Cell membrane</keyword>
<accession>A0ABR6VL77</accession>
<evidence type="ECO:0000256" key="8">
    <source>
        <dbReference type="ARBA" id="ARBA00022967"/>
    </source>
</evidence>
<evidence type="ECO:0000256" key="5">
    <source>
        <dbReference type="ARBA" id="ARBA00022519"/>
    </source>
</evidence>
<evidence type="ECO:0000256" key="7">
    <source>
        <dbReference type="ARBA" id="ARBA00022840"/>
    </source>
</evidence>
<dbReference type="InterPro" id="IPR050388">
    <property type="entry name" value="ABC_Ni/Peptide_Import"/>
</dbReference>
<dbReference type="PROSITE" id="PS00675">
    <property type="entry name" value="SIGMA54_INTERACT_1"/>
    <property type="match status" value="1"/>
</dbReference>